<reference evidence="2" key="1">
    <citation type="submission" date="2015-06" db="EMBL/GenBank/DDBJ databases">
        <title>Expansion of signal transduction pathways in fungi by whole-genome duplication.</title>
        <authorList>
            <consortium name="DOE Joint Genome Institute"/>
            <person name="Corrochano L.M."/>
            <person name="Kuo A."/>
            <person name="Marcet-Houben M."/>
            <person name="Polaino S."/>
            <person name="Salamov A."/>
            <person name="Villalobos J.M."/>
            <person name="Alvarez M.I."/>
            <person name="Avalos J."/>
            <person name="Benito E.P."/>
            <person name="Benoit I."/>
            <person name="Burger G."/>
            <person name="Camino L.P."/>
            <person name="Canovas D."/>
            <person name="Cerda-Olmedo E."/>
            <person name="Cheng J.-F."/>
            <person name="Dominguez A."/>
            <person name="Elias M."/>
            <person name="Eslava A.P."/>
            <person name="Glaser F."/>
            <person name="Grimwood J."/>
            <person name="Gutierrez G."/>
            <person name="Heitman J."/>
            <person name="Henrissat B."/>
            <person name="Iturriaga E.A."/>
            <person name="Lang B.F."/>
            <person name="Lavin J.L."/>
            <person name="Lee S."/>
            <person name="Li W."/>
            <person name="Lindquist E."/>
            <person name="Lopez-Garcia S."/>
            <person name="Luque E.M."/>
            <person name="Marcos A.T."/>
            <person name="Martin J."/>
            <person name="McCluskey K."/>
            <person name="Medina H.R."/>
            <person name="Miralles-Duran A."/>
            <person name="Miyazaki A."/>
            <person name="Munoz-Torres E."/>
            <person name="Oguiza J.A."/>
            <person name="Ohm R."/>
            <person name="Olmedo M."/>
            <person name="Orejas M."/>
            <person name="Ortiz-Castellanos L."/>
            <person name="Pisabarro A.G."/>
            <person name="Rodriguez-Romero J."/>
            <person name="Ruiz-Herrera J."/>
            <person name="Ruiz-Vazquez R."/>
            <person name="Sanz C."/>
            <person name="Schackwitz W."/>
            <person name="Schmutz J."/>
            <person name="Shahriari M."/>
            <person name="Shelest E."/>
            <person name="Silva-Franco F."/>
            <person name="Soanes D."/>
            <person name="Syed K."/>
            <person name="Tagua V.G."/>
            <person name="Talbot N.J."/>
            <person name="Thon M."/>
            <person name="De vries R.P."/>
            <person name="Wiebenga A."/>
            <person name="Yadav J.S."/>
            <person name="Braun E.L."/>
            <person name="Baker S."/>
            <person name="Garre V."/>
            <person name="Horwitz B."/>
            <person name="Torres-Martinez S."/>
            <person name="Idnurm A."/>
            <person name="Herrera-Estrella A."/>
            <person name="Gabaldon T."/>
            <person name="Grigoriev I.V."/>
        </authorList>
    </citation>
    <scope>NUCLEOTIDE SEQUENCE [LARGE SCALE GENOMIC DNA]</scope>
    <source>
        <strain evidence="2">NRRL 1555(-)</strain>
    </source>
</reference>
<dbReference type="GeneID" id="28992183"/>
<dbReference type="RefSeq" id="XP_018292343.1">
    <property type="nucleotide sequence ID" value="XM_018431277.1"/>
</dbReference>
<dbReference type="AlphaFoldDB" id="A0A162UDI9"/>
<evidence type="ECO:0000313" key="2">
    <source>
        <dbReference type="Proteomes" id="UP000077315"/>
    </source>
</evidence>
<dbReference type="EMBL" id="KV440979">
    <property type="protein sequence ID" value="OAD74303.1"/>
    <property type="molecule type" value="Genomic_DNA"/>
</dbReference>
<accession>A0A162UDI9</accession>
<gene>
    <name evidence="1" type="ORF">PHYBLDRAFT_144749</name>
</gene>
<name>A0A162UDI9_PHYB8</name>
<keyword evidence="2" id="KW-1185">Reference proteome</keyword>
<dbReference type="STRING" id="763407.A0A162UDI9"/>
<dbReference type="VEuPathDB" id="FungiDB:PHYBLDRAFT_144749"/>
<dbReference type="Proteomes" id="UP000077315">
    <property type="component" value="Unassembled WGS sequence"/>
</dbReference>
<sequence>MATGNTPAVSYLMNLMHHNAQYSCHHCFACDKSIAKTMCFLKSKGFAPIRDVGSICRAKGSIKLLTFISSAFFGQDEIHLLGHRTGHQLYQALGDKFCPGTAGPGRKSHSMHLQKRLQRLEYPFALNVSLDDIKKAVSTSRADILMAFTIINHLCFTSAKQAVRDLVLAAIGHWHSFLRCKILDGKLKSNIFVMNQHMLVQLGFILWEMGPLWAYSCRLIERTISTYTSAIKSSKEPGKNMENVLFWMAAISHCCGNRPVRTRPADRRTSNFEVASDDVAGPQLWSREGVSSFEEQDEVICTTKMWKDLVVYRVQSSFDSRHVRANNLIVLEHIYGFVCKFFSHTVKGVTRLFAATESLFDIRPLPGMLFPVSSNRSQGEMCIVDVKSIKGMADLVHDTKDGAIRHIF</sequence>
<protein>
    <submittedName>
        <fullName evidence="1">Uncharacterized protein</fullName>
    </submittedName>
</protein>
<proteinExistence type="predicted"/>
<evidence type="ECO:0000313" key="1">
    <source>
        <dbReference type="EMBL" id="OAD74303.1"/>
    </source>
</evidence>
<organism evidence="1 2">
    <name type="scientific">Phycomyces blakesleeanus (strain ATCC 8743b / DSM 1359 / FGSC 10004 / NBRC 33097 / NRRL 1555)</name>
    <dbReference type="NCBI Taxonomy" id="763407"/>
    <lineage>
        <taxon>Eukaryota</taxon>
        <taxon>Fungi</taxon>
        <taxon>Fungi incertae sedis</taxon>
        <taxon>Mucoromycota</taxon>
        <taxon>Mucoromycotina</taxon>
        <taxon>Mucoromycetes</taxon>
        <taxon>Mucorales</taxon>
        <taxon>Phycomycetaceae</taxon>
        <taxon>Phycomyces</taxon>
    </lineage>
</organism>
<dbReference type="InParanoid" id="A0A162UDI9"/>